<comment type="similarity">
    <text evidence="2">Belongs to the Orn/Lys/Arg decarboxylase class-I family.</text>
</comment>
<sequence>MDQTKVPLYHALEKLQNASSYHVPGHKNGKVFPGKFIKQFEAILSLDKTEINGLDDLHAPESVIKEAQELLAALYQAKRSYFLVGGSTAGNAAMLLASVSRGDIVLVQRNSHQSVFNGLELAGAVPVFLDPDRDAATGLPLGIHTETLKAALEDFPEARAVFLTNPTYEGYGQSLSIHKALCTHFGALLLVDEAHGAHFLPENNQWFPESALAAGADLVVQSAHKTLPAMTMSAWLHAGNNHIAENKLRKALAMTQSSSPSYPLMASLDIARAYAAEKQDWQESAQLIKSERKKLSQYTAILPEKIGEYRLDPLKLSLLAGNHPEKPEMWQQKMETEGAYPELRSPVHLLLTLSLDLQVTREMFAQLQRIFKEEKPAALQHKVIRGSQKAVKTAASYEQLERMQEKEITWEKAEGKISADTFIPYPPGIPLLLRGEKITKEHITAYEHLKKRRVRIKGDKSFISVFTDMEG</sequence>
<dbReference type="OrthoDB" id="9815233at2"/>
<evidence type="ECO:0000313" key="9">
    <source>
        <dbReference type="Proteomes" id="UP000198778"/>
    </source>
</evidence>
<dbReference type="InterPro" id="IPR008286">
    <property type="entry name" value="Prn/Lys/Arg_de-COase_C"/>
</dbReference>
<accession>A0A1H0KT18</accession>
<evidence type="ECO:0000259" key="6">
    <source>
        <dbReference type="Pfam" id="PF01276"/>
    </source>
</evidence>
<evidence type="ECO:0000256" key="2">
    <source>
        <dbReference type="ARBA" id="ARBA00010671"/>
    </source>
</evidence>
<feature type="domain" description="Orn/Lys/Arg decarboxylase C-terminal" evidence="7">
    <location>
        <begin position="361"/>
        <end position="450"/>
    </location>
</feature>
<dbReference type="Pfam" id="PF03711">
    <property type="entry name" value="OKR_DC_1_C"/>
    <property type="match status" value="1"/>
</dbReference>
<dbReference type="STRING" id="745820.SAMN04488053_1203"/>
<dbReference type="InterPro" id="IPR000310">
    <property type="entry name" value="Orn/Lys/Arg_deCO2ase_major_dom"/>
</dbReference>
<gene>
    <name evidence="8" type="ORF">SAMN04488053_1203</name>
</gene>
<comment type="cofactor">
    <cofactor evidence="1">
        <name>pyridoxal 5'-phosphate</name>
        <dbReference type="ChEBI" id="CHEBI:597326"/>
    </cofactor>
</comment>
<keyword evidence="9" id="KW-1185">Reference proteome</keyword>
<proteinExistence type="inferred from homology"/>
<keyword evidence="5" id="KW-0456">Lyase</keyword>
<keyword evidence="4" id="KW-0663">Pyridoxal phosphate</keyword>
<dbReference type="InterPro" id="IPR015421">
    <property type="entry name" value="PyrdxlP-dep_Trfase_major"/>
</dbReference>
<evidence type="ECO:0000313" key="8">
    <source>
        <dbReference type="EMBL" id="SDO58921.1"/>
    </source>
</evidence>
<evidence type="ECO:0000259" key="7">
    <source>
        <dbReference type="Pfam" id="PF03711"/>
    </source>
</evidence>
<reference evidence="9" key="1">
    <citation type="submission" date="2016-10" db="EMBL/GenBank/DDBJ databases">
        <authorList>
            <person name="Varghese N."/>
            <person name="Submissions S."/>
        </authorList>
    </citation>
    <scope>NUCLEOTIDE SEQUENCE [LARGE SCALE GENOMIC DNA]</scope>
    <source>
        <strain evidence="9">CGMCC 1.10369</strain>
    </source>
</reference>
<keyword evidence="3" id="KW-0210">Decarboxylase</keyword>
<evidence type="ECO:0000256" key="4">
    <source>
        <dbReference type="ARBA" id="ARBA00022898"/>
    </source>
</evidence>
<name>A0A1H0KT18_9BACI</name>
<feature type="domain" description="Orn/Lys/Arg decarboxylases family 1 pyridoxal-P attachment site" evidence="6">
    <location>
        <begin position="7"/>
        <end position="297"/>
    </location>
</feature>
<dbReference type="PANTHER" id="PTHR43277">
    <property type="entry name" value="ARGININE DECARBOXYLASE"/>
    <property type="match status" value="1"/>
</dbReference>
<dbReference type="AlphaFoldDB" id="A0A1H0KT18"/>
<dbReference type="RefSeq" id="WP_090844527.1">
    <property type="nucleotide sequence ID" value="NZ_FNIL01000020.1"/>
</dbReference>
<dbReference type="SUPFAM" id="SSF53383">
    <property type="entry name" value="PLP-dependent transferases"/>
    <property type="match status" value="1"/>
</dbReference>
<protein>
    <submittedName>
        <fullName evidence="8">Arginine/lysine/ornithine decarboxylase</fullName>
    </submittedName>
</protein>
<organism evidence="8 9">
    <name type="scientific">Alkalicoccus daliensis</name>
    <dbReference type="NCBI Taxonomy" id="745820"/>
    <lineage>
        <taxon>Bacteria</taxon>
        <taxon>Bacillati</taxon>
        <taxon>Bacillota</taxon>
        <taxon>Bacilli</taxon>
        <taxon>Bacillales</taxon>
        <taxon>Bacillaceae</taxon>
        <taxon>Alkalicoccus</taxon>
    </lineage>
</organism>
<evidence type="ECO:0000256" key="1">
    <source>
        <dbReference type="ARBA" id="ARBA00001933"/>
    </source>
</evidence>
<dbReference type="EMBL" id="FNIL01000020">
    <property type="protein sequence ID" value="SDO58921.1"/>
    <property type="molecule type" value="Genomic_DNA"/>
</dbReference>
<dbReference type="PANTHER" id="PTHR43277:SF3">
    <property type="entry name" value="DECARBOXYLASE, PUTATIVE-RELATED"/>
    <property type="match status" value="1"/>
</dbReference>
<dbReference type="InterPro" id="IPR036633">
    <property type="entry name" value="Prn/Lys/Arg_de-COase_C_sf"/>
</dbReference>
<dbReference type="Proteomes" id="UP000198778">
    <property type="component" value="Unassembled WGS sequence"/>
</dbReference>
<dbReference type="InterPro" id="IPR015424">
    <property type="entry name" value="PyrdxlP-dep_Trfase"/>
</dbReference>
<evidence type="ECO:0000256" key="5">
    <source>
        <dbReference type="ARBA" id="ARBA00023239"/>
    </source>
</evidence>
<dbReference type="SUPFAM" id="SSF55904">
    <property type="entry name" value="Ornithine decarboxylase C-terminal domain"/>
    <property type="match status" value="1"/>
</dbReference>
<dbReference type="Gene3D" id="3.90.100.10">
    <property type="entry name" value="Orn/Lys/Arg decarboxylase, C-terminal domain"/>
    <property type="match status" value="1"/>
</dbReference>
<dbReference type="InterPro" id="IPR052357">
    <property type="entry name" value="Orn_Lys_Arg_decarboxylase-I"/>
</dbReference>
<dbReference type="Pfam" id="PF01276">
    <property type="entry name" value="OKR_DC_1"/>
    <property type="match status" value="1"/>
</dbReference>
<dbReference type="Gene3D" id="3.40.640.10">
    <property type="entry name" value="Type I PLP-dependent aspartate aminotransferase-like (Major domain)"/>
    <property type="match status" value="1"/>
</dbReference>
<evidence type="ECO:0000256" key="3">
    <source>
        <dbReference type="ARBA" id="ARBA00022793"/>
    </source>
</evidence>
<dbReference type="GO" id="GO:0016831">
    <property type="term" value="F:carboxy-lyase activity"/>
    <property type="evidence" value="ECO:0007669"/>
    <property type="project" value="UniProtKB-KW"/>
</dbReference>